<dbReference type="InterPro" id="IPR032675">
    <property type="entry name" value="LRR_dom_sf"/>
</dbReference>
<gene>
    <name evidence="2" type="ORF">AWC38_SpisGene20455</name>
</gene>
<sequence>MLLVAGDGAVRKRRKSPVAGRKGKPCVQQATPRGGGGTGSSNVNKRNDAILEKILTLLVYKAAEIDGREFLEMVFSTSAGRLVFNHYRNSSTSPGDIARANGHTILGDFLEDVNERLSKEVSREDSCETVDWLELKHAVERKVCPPSTAAAQSGSSLDDNVYQSDYDADDEASPVPSPADTKANASELDDSKHGDVWKISLGENDSCDSIATGVEEQRHPTGNERQAGIGSSFTNRGDTEKKMESLPYGTDNVKIKGAVKIVVSDPNQEGTDPAEGKFVSSAVCIVAGETSKANELGREGGTNNSAKYQNQKATEGMSIELPSEINTRTLVGPYKRTMEERVLWARHYYGMILKLRSEMGPNQEGANPANDQIVTSAFATISGVTQNCTETDSEVGKSSRAPRHVQWPIVGITELIPCEEIVERLMIPNFQIIQKTRKNIFWERFHDKDQEEKLDDHKKPSDISPGNSFYLKLRHLILHKVYTPIVGGREIPAGSSRSERNDITHVREIILIKENGLPSNRILLFEEFGNGKSHVTRKLFKDWADPDDWTEKIEIVFPEKSEFVVYSDLTKDLKYYSREDVISTKVRGDKLRNCSALITTRISEADQLKEFQDFYAEISEEERKTLMIRILGGETEAVALSNHLYQQGVETLARIPLLLFMFCQMWRHGKVQSLSGSKTKLYFAIVQYVLHYNEGKVEDFTEILSEIGKVALECLLKDDHVFEYDQLSDAILCEESRIIGLLQVSKCSKRIRPALKVSFIHKSIQEFLAAWYITHRRVPEGNLGEIGDCARTLNDCSSLENVFQFVCGLSDDGALRVSEHLASVRSSDPELNFSLTIPNDQSVVSQQCCFIYHVHSSFREVRSKTACLPHFLNCTDRIIFVGEDGRSFLDMLPDEKIWNEISLRGVVWLGRWNRDEIRKIYQSLAFLNCLHIPLEPIVHSASVSVGTFVKKFEAIECGVFSCELGCMLLFHAGQTQFHVRELKLCCGGHARLLAGVNSPPSLPSVCSTPSCFEFLTSLDICLHVETKQCSSTMTNICSTTENAFELVEQIPNPGKYRLKLDIGVCLFTSSVAVTLAGLSPKLINLVKLDLDLAGCCAAVVNELVSIITIKTLEKLLLGNIRLTPAAAVALGRSLPEMPLLETLWLTGRIGSTLQVEEMEALLGGFNRTFPALKCLLFSSFILRGCLTPLTQRFHFFPSLSSLDLSDSNLDEHDLLSLVDGLKSSPNLMSLFLLGNPLGNEYKVNSIVKQALSEVELYYW</sequence>
<keyword evidence="3" id="KW-1185">Reference proteome</keyword>
<evidence type="ECO:0000256" key="1">
    <source>
        <dbReference type="SAM" id="MobiDB-lite"/>
    </source>
</evidence>
<feature type="compositionally biased region" description="Basic residues" evidence="1">
    <location>
        <begin position="11"/>
        <end position="24"/>
    </location>
</feature>
<dbReference type="PANTHER" id="PTHR46312:SF2">
    <property type="entry name" value="NUCLEOTIDE-BINDING OLIGOMERIZATION DOMAIN-CONTAINING PROTEIN 2-LIKE"/>
    <property type="match status" value="1"/>
</dbReference>
<dbReference type="SUPFAM" id="SSF52047">
    <property type="entry name" value="RNI-like"/>
    <property type="match status" value="1"/>
</dbReference>
<evidence type="ECO:0000313" key="2">
    <source>
        <dbReference type="EMBL" id="PFX15335.1"/>
    </source>
</evidence>
<feature type="compositionally biased region" description="Polar residues" evidence="1">
    <location>
        <begin position="149"/>
        <end position="163"/>
    </location>
</feature>
<feature type="region of interest" description="Disordered" evidence="1">
    <location>
        <begin position="1"/>
        <end position="43"/>
    </location>
</feature>
<accession>A0A2B4RGD9</accession>
<comment type="caution">
    <text evidence="2">The sequence shown here is derived from an EMBL/GenBank/DDBJ whole genome shotgun (WGS) entry which is preliminary data.</text>
</comment>
<feature type="region of interest" description="Disordered" evidence="1">
    <location>
        <begin position="216"/>
        <end position="245"/>
    </location>
</feature>
<feature type="region of interest" description="Disordered" evidence="1">
    <location>
        <begin position="145"/>
        <end position="189"/>
    </location>
</feature>
<name>A0A2B4RGD9_STYPI</name>
<protein>
    <submittedName>
        <fullName evidence="2">Uncharacterized protein</fullName>
    </submittedName>
</protein>
<evidence type="ECO:0000313" key="3">
    <source>
        <dbReference type="Proteomes" id="UP000225706"/>
    </source>
</evidence>
<dbReference type="PANTHER" id="PTHR46312">
    <property type="entry name" value="NACHT DOMAIN-CONTAINING PROTEIN"/>
    <property type="match status" value="1"/>
</dbReference>
<dbReference type="AlphaFoldDB" id="A0A2B4RGD9"/>
<dbReference type="Gene3D" id="3.80.10.10">
    <property type="entry name" value="Ribonuclease Inhibitor"/>
    <property type="match status" value="1"/>
</dbReference>
<dbReference type="Proteomes" id="UP000225706">
    <property type="component" value="Unassembled WGS sequence"/>
</dbReference>
<dbReference type="OrthoDB" id="5984292at2759"/>
<reference evidence="3" key="1">
    <citation type="journal article" date="2017" name="bioRxiv">
        <title>Comparative analysis of the genomes of Stylophora pistillata and Acropora digitifera provides evidence for extensive differences between species of corals.</title>
        <authorList>
            <person name="Voolstra C.R."/>
            <person name="Li Y."/>
            <person name="Liew Y.J."/>
            <person name="Baumgarten S."/>
            <person name="Zoccola D."/>
            <person name="Flot J.-F."/>
            <person name="Tambutte S."/>
            <person name="Allemand D."/>
            <person name="Aranda M."/>
        </authorList>
    </citation>
    <scope>NUCLEOTIDE SEQUENCE [LARGE SCALE GENOMIC DNA]</scope>
</reference>
<proteinExistence type="predicted"/>
<organism evidence="2 3">
    <name type="scientific">Stylophora pistillata</name>
    <name type="common">Smooth cauliflower coral</name>
    <dbReference type="NCBI Taxonomy" id="50429"/>
    <lineage>
        <taxon>Eukaryota</taxon>
        <taxon>Metazoa</taxon>
        <taxon>Cnidaria</taxon>
        <taxon>Anthozoa</taxon>
        <taxon>Hexacorallia</taxon>
        <taxon>Scleractinia</taxon>
        <taxon>Astrocoeniina</taxon>
        <taxon>Pocilloporidae</taxon>
        <taxon>Stylophora</taxon>
    </lineage>
</organism>
<dbReference type="EMBL" id="LSMT01000660">
    <property type="protein sequence ID" value="PFX15335.1"/>
    <property type="molecule type" value="Genomic_DNA"/>
</dbReference>